<gene>
    <name evidence="10" type="primary">idi</name>
    <name evidence="13" type="ORF">AUC70_14775</name>
</gene>
<dbReference type="AlphaFoldDB" id="A0A1E3VSL6"/>
<dbReference type="RefSeq" id="WP_069443493.1">
    <property type="nucleotide sequence ID" value="NZ_LPWE01000004.1"/>
</dbReference>
<keyword evidence="4 10" id="KW-0963">Cytoplasm</keyword>
<dbReference type="CDD" id="cd02885">
    <property type="entry name" value="NUDIX_IPP_Isomerase"/>
    <property type="match status" value="1"/>
</dbReference>
<name>A0A1E3VSL6_9HYPH</name>
<protein>
    <recommendedName>
        <fullName evidence="3 10">Isopentenyl-diphosphate Delta-isomerase</fullName>
        <shortName evidence="10">IPP isomerase</shortName>
        <ecNumber evidence="3 10">5.3.3.2</ecNumber>
    </recommendedName>
    <alternativeName>
        <fullName evidence="10">IPP:DMAPP isomerase</fullName>
    </alternativeName>
    <alternativeName>
        <fullName evidence="10">Isopentenyl pyrophosphate isomerase</fullName>
    </alternativeName>
</protein>
<dbReference type="InterPro" id="IPR000086">
    <property type="entry name" value="NUDIX_hydrolase_dom"/>
</dbReference>
<dbReference type="GO" id="GO:0009240">
    <property type="term" value="P:isopentenyl diphosphate biosynthetic process"/>
    <property type="evidence" value="ECO:0007669"/>
    <property type="project" value="TreeGrafter"/>
</dbReference>
<keyword evidence="5 10" id="KW-0479">Metal-binding</keyword>
<feature type="domain" description="Nudix hydrolase" evidence="12">
    <location>
        <begin position="30"/>
        <end position="162"/>
    </location>
</feature>
<keyword evidence="9 10" id="KW-0413">Isomerase</keyword>
<comment type="catalytic activity">
    <reaction evidence="10">
        <text>isopentenyl diphosphate = dimethylallyl diphosphate</text>
        <dbReference type="Rhea" id="RHEA:23284"/>
        <dbReference type="ChEBI" id="CHEBI:57623"/>
        <dbReference type="ChEBI" id="CHEBI:128769"/>
        <dbReference type="EC" id="5.3.3.2"/>
    </reaction>
</comment>
<evidence type="ECO:0000313" key="14">
    <source>
        <dbReference type="Proteomes" id="UP000094172"/>
    </source>
</evidence>
<keyword evidence="14" id="KW-1185">Reference proteome</keyword>
<evidence type="ECO:0000256" key="11">
    <source>
        <dbReference type="PIRSR" id="PIRSR018427-1"/>
    </source>
</evidence>
<comment type="caution">
    <text evidence="13">The sequence shown here is derived from an EMBL/GenBank/DDBJ whole genome shotgun (WGS) entry which is preliminary data.</text>
</comment>
<evidence type="ECO:0000256" key="10">
    <source>
        <dbReference type="HAMAP-Rule" id="MF_00202"/>
    </source>
</evidence>
<dbReference type="Gene3D" id="3.90.79.10">
    <property type="entry name" value="Nucleoside Triphosphate Pyrophosphohydrolase"/>
    <property type="match status" value="1"/>
</dbReference>
<dbReference type="PROSITE" id="PS51462">
    <property type="entry name" value="NUDIX"/>
    <property type="match status" value="1"/>
</dbReference>
<evidence type="ECO:0000256" key="6">
    <source>
        <dbReference type="ARBA" id="ARBA00022842"/>
    </source>
</evidence>
<feature type="binding site" evidence="10">
    <location>
        <position position="114"/>
    </location>
    <ligand>
        <name>Mn(2+)</name>
        <dbReference type="ChEBI" id="CHEBI:29035"/>
    </ligand>
</feature>
<keyword evidence="7 10" id="KW-0464">Manganese</keyword>
<organism evidence="13 14">
    <name type="scientific">Methyloceanibacter stevinii</name>
    <dbReference type="NCBI Taxonomy" id="1774970"/>
    <lineage>
        <taxon>Bacteria</taxon>
        <taxon>Pseudomonadati</taxon>
        <taxon>Pseudomonadota</taxon>
        <taxon>Alphaproteobacteria</taxon>
        <taxon>Hyphomicrobiales</taxon>
        <taxon>Hyphomicrobiaceae</taxon>
        <taxon>Methyloceanibacter</taxon>
    </lineage>
</organism>
<feature type="binding site" evidence="10">
    <location>
        <position position="32"/>
    </location>
    <ligand>
        <name>Mn(2+)</name>
        <dbReference type="ChEBI" id="CHEBI:29035"/>
    </ligand>
</feature>
<evidence type="ECO:0000313" key="13">
    <source>
        <dbReference type="EMBL" id="ODR96537.1"/>
    </source>
</evidence>
<dbReference type="PANTHER" id="PTHR10885">
    <property type="entry name" value="ISOPENTENYL-DIPHOSPHATE DELTA-ISOMERASE"/>
    <property type="match status" value="1"/>
</dbReference>
<dbReference type="GO" id="GO:0004452">
    <property type="term" value="F:isopentenyl-diphosphate delta-isomerase activity"/>
    <property type="evidence" value="ECO:0007669"/>
    <property type="project" value="UniProtKB-UniRule"/>
</dbReference>
<dbReference type="NCBIfam" id="TIGR02150">
    <property type="entry name" value="IPP_isom_1"/>
    <property type="match status" value="1"/>
</dbReference>
<evidence type="ECO:0000259" key="12">
    <source>
        <dbReference type="PROSITE" id="PS51462"/>
    </source>
</evidence>
<evidence type="ECO:0000256" key="5">
    <source>
        <dbReference type="ARBA" id="ARBA00022723"/>
    </source>
</evidence>
<feature type="active site" evidence="10 11">
    <location>
        <position position="114"/>
    </location>
</feature>
<dbReference type="EC" id="5.3.3.2" evidence="3 10"/>
<evidence type="ECO:0000256" key="7">
    <source>
        <dbReference type="ARBA" id="ARBA00023211"/>
    </source>
</evidence>
<comment type="cofactor">
    <cofactor evidence="10">
        <name>Mg(2+)</name>
        <dbReference type="ChEBI" id="CHEBI:18420"/>
    </cofactor>
    <text evidence="10">Binds 1 Mg(2+) ion per subunit. The magnesium ion binds only when substrate is bound.</text>
</comment>
<dbReference type="SUPFAM" id="SSF55811">
    <property type="entry name" value="Nudix"/>
    <property type="match status" value="1"/>
</dbReference>
<dbReference type="GO" id="GO:0050992">
    <property type="term" value="P:dimethylallyl diphosphate biosynthetic process"/>
    <property type="evidence" value="ECO:0007669"/>
    <property type="project" value="UniProtKB-UniRule"/>
</dbReference>
<keyword evidence="6 10" id="KW-0460">Magnesium</keyword>
<comment type="function">
    <text evidence="10">Catalyzes the 1,3-allylic rearrangement of the homoallylic substrate isopentenyl (IPP) to its highly electrophilic allylic isomer, dimethylallyl diphosphate (DMAPP).</text>
</comment>
<dbReference type="PANTHER" id="PTHR10885:SF0">
    <property type="entry name" value="ISOPENTENYL-DIPHOSPHATE DELTA-ISOMERASE"/>
    <property type="match status" value="1"/>
</dbReference>
<dbReference type="Pfam" id="PF00293">
    <property type="entry name" value="NUDIX"/>
    <property type="match status" value="1"/>
</dbReference>
<dbReference type="InterPro" id="IPR011876">
    <property type="entry name" value="IsopentenylPP_isomerase_typ1"/>
</dbReference>
<feature type="binding site" evidence="10">
    <location>
        <position position="87"/>
    </location>
    <ligand>
        <name>Mg(2+)</name>
        <dbReference type="ChEBI" id="CHEBI:18420"/>
    </ligand>
</feature>
<keyword evidence="8 10" id="KW-0414">Isoprene biosynthesis</keyword>
<feature type="binding site" evidence="10">
    <location>
        <position position="26"/>
    </location>
    <ligand>
        <name>Mn(2+)</name>
        <dbReference type="ChEBI" id="CHEBI:29035"/>
    </ligand>
</feature>
<feature type="binding site" evidence="10">
    <location>
        <position position="69"/>
    </location>
    <ligand>
        <name>Mn(2+)</name>
        <dbReference type="ChEBI" id="CHEBI:29035"/>
    </ligand>
</feature>
<dbReference type="InterPro" id="IPR056375">
    <property type="entry name" value="Idi_bact"/>
</dbReference>
<dbReference type="GO" id="GO:0046872">
    <property type="term" value="F:metal ion binding"/>
    <property type="evidence" value="ECO:0007669"/>
    <property type="project" value="UniProtKB-KW"/>
</dbReference>
<dbReference type="UniPathway" id="UPA00059">
    <property type="reaction ID" value="UER00104"/>
</dbReference>
<dbReference type="STRING" id="1774970.AUC70_14775"/>
<dbReference type="GO" id="GO:0005737">
    <property type="term" value="C:cytoplasm"/>
    <property type="evidence" value="ECO:0007669"/>
    <property type="project" value="UniProtKB-SubCell"/>
</dbReference>
<evidence type="ECO:0000256" key="2">
    <source>
        <dbReference type="ARBA" id="ARBA00007579"/>
    </source>
</evidence>
<evidence type="ECO:0000256" key="4">
    <source>
        <dbReference type="ARBA" id="ARBA00022490"/>
    </source>
</evidence>
<dbReference type="PIRSF" id="PIRSF018427">
    <property type="entry name" value="Isopntndiph_ism"/>
    <property type="match status" value="1"/>
</dbReference>
<dbReference type="EMBL" id="LPWE01000004">
    <property type="protein sequence ID" value="ODR96537.1"/>
    <property type="molecule type" value="Genomic_DNA"/>
</dbReference>
<evidence type="ECO:0000256" key="9">
    <source>
        <dbReference type="ARBA" id="ARBA00023235"/>
    </source>
</evidence>
<comment type="subcellular location">
    <subcellularLocation>
        <location evidence="10">Cytoplasm</location>
    </subcellularLocation>
</comment>
<dbReference type="HAMAP" id="MF_00202">
    <property type="entry name" value="Idi"/>
    <property type="match status" value="1"/>
</dbReference>
<dbReference type="NCBIfam" id="NF002995">
    <property type="entry name" value="PRK03759.1"/>
    <property type="match status" value="1"/>
</dbReference>
<evidence type="ECO:0000256" key="3">
    <source>
        <dbReference type="ARBA" id="ARBA00012057"/>
    </source>
</evidence>
<proteinExistence type="inferred from homology"/>
<feature type="binding site" evidence="10">
    <location>
        <position position="112"/>
    </location>
    <ligand>
        <name>Mn(2+)</name>
        <dbReference type="ChEBI" id="CHEBI:29035"/>
    </ligand>
</feature>
<reference evidence="13 14" key="1">
    <citation type="journal article" date="2016" name="Environ. Microbiol.">
        <title>New Methyloceanibacter diversity from North Sea sediments includes methanotroph containing solely the soluble methane monooxygenase.</title>
        <authorList>
            <person name="Vekeman B."/>
            <person name="Kerckhof F.M."/>
            <person name="Cremers G."/>
            <person name="de Vos P."/>
            <person name="Vandamme P."/>
            <person name="Boon N."/>
            <person name="Op den Camp H.J."/>
            <person name="Heylen K."/>
        </authorList>
    </citation>
    <scope>NUCLEOTIDE SEQUENCE [LARGE SCALE GENOMIC DNA]</scope>
    <source>
        <strain evidence="13 14">R-67176</strain>
    </source>
</reference>
<accession>A0A1E3VSL6</accession>
<feature type="active site" evidence="10 11">
    <location>
        <position position="67"/>
    </location>
</feature>
<sequence length="179" mass="20309">MQTLEKVILVDDCDREIGTGEKHEVHRQGSLHRAFSVIIWDDADRMLLQQRSSGKYHSGGLWTNACCGHPRPGEACDAAARRRLQQEMGFVCPLEALGTIRYRAELDHDMIEHEIVHVFHGVHDGAIVPNPDEAQAFRWAAVEDVQADALAAPERYTAWFRKYLRAEWPVRRAVPENSG</sequence>
<evidence type="ECO:0000256" key="1">
    <source>
        <dbReference type="ARBA" id="ARBA00004826"/>
    </source>
</evidence>
<comment type="pathway">
    <text evidence="1 10">Isoprenoid biosynthesis; dimethylallyl diphosphate biosynthesis; dimethylallyl diphosphate from isopentenyl diphosphate: step 1/1.</text>
</comment>
<dbReference type="InterPro" id="IPR015797">
    <property type="entry name" value="NUDIX_hydrolase-like_dom_sf"/>
</dbReference>
<evidence type="ECO:0000256" key="8">
    <source>
        <dbReference type="ARBA" id="ARBA00023229"/>
    </source>
</evidence>
<comment type="similarity">
    <text evidence="2 10">Belongs to the IPP isomerase type 1 family.</text>
</comment>
<dbReference type="Proteomes" id="UP000094172">
    <property type="component" value="Unassembled WGS sequence"/>
</dbReference>
<comment type="cofactor">
    <cofactor evidence="10">
        <name>Mn(2+)</name>
        <dbReference type="ChEBI" id="CHEBI:29035"/>
    </cofactor>
    <text evidence="10">Binds 1 Mn(2+) ion per subunit.</text>
</comment>